<evidence type="ECO:0000256" key="8">
    <source>
        <dbReference type="ARBA" id="ARBA00042890"/>
    </source>
</evidence>
<dbReference type="InterPro" id="IPR020103">
    <property type="entry name" value="PsdUridine_synth_cat_dom_sf"/>
</dbReference>
<accession>A0ABU9LAQ1</accession>
<dbReference type="Gene3D" id="3.10.290.10">
    <property type="entry name" value="RNA-binding S4 domain"/>
    <property type="match status" value="1"/>
</dbReference>
<reference evidence="12 13" key="1">
    <citation type="journal article" date="2024" name="FEMS Microbiol. Lett.">
        <title>Xanthomonas protegens sp. nov., a novel rice seed-associated bacterium, provides in vivo protection against X. oryzae pv. oryzae, the bacterial leaf blight pathogen.</title>
        <authorList>
            <person name="Rana R."/>
            <person name="Sharma A."/>
            <person name="Madhavan V.N."/>
            <person name="Korpole S."/>
            <person name="Sonti R.V."/>
            <person name="Patel H.K."/>
            <person name="Patil P.B."/>
        </authorList>
    </citation>
    <scope>NUCLEOTIDE SEQUENCE [LARGE SCALE GENOMIC DNA]</scope>
    <source>
        <strain evidence="12 13">PPL118</strain>
    </source>
</reference>
<name>A0ABU9LAQ1_9XANT</name>
<keyword evidence="13" id="KW-1185">Reference proteome</keyword>
<evidence type="ECO:0000256" key="6">
    <source>
        <dbReference type="ARBA" id="ARBA00041697"/>
    </source>
</evidence>
<evidence type="ECO:0000256" key="2">
    <source>
        <dbReference type="ARBA" id="ARBA00036535"/>
    </source>
</evidence>
<dbReference type="PANTHER" id="PTHR47683:SF2">
    <property type="entry name" value="RNA-BINDING S4 DOMAIN-CONTAINING PROTEIN"/>
    <property type="match status" value="1"/>
</dbReference>
<dbReference type="InterPro" id="IPR050343">
    <property type="entry name" value="RsuA_PseudoU_synthase"/>
</dbReference>
<evidence type="ECO:0000256" key="1">
    <source>
        <dbReference type="ARBA" id="ARBA00036390"/>
    </source>
</evidence>
<dbReference type="EMBL" id="JAQJCQ010000007">
    <property type="protein sequence ID" value="MEL4891799.1"/>
    <property type="molecule type" value="Genomic_DNA"/>
</dbReference>
<dbReference type="InterPro" id="IPR002942">
    <property type="entry name" value="S4_RNA-bd"/>
</dbReference>
<evidence type="ECO:0000313" key="12">
    <source>
        <dbReference type="EMBL" id="MEL4891799.1"/>
    </source>
</evidence>
<gene>
    <name evidence="12" type="ORF">PIQ37_10205</name>
</gene>
<keyword evidence="10" id="KW-0694">RNA-binding</keyword>
<dbReference type="SUPFAM" id="SSF55174">
    <property type="entry name" value="Alpha-L RNA-binding motif"/>
    <property type="match status" value="1"/>
</dbReference>
<dbReference type="Gene3D" id="3.30.2350.10">
    <property type="entry name" value="Pseudouridine synthase"/>
    <property type="match status" value="1"/>
</dbReference>
<dbReference type="InterPro" id="IPR036986">
    <property type="entry name" value="S4_RNA-bd_sf"/>
</dbReference>
<dbReference type="SUPFAM" id="SSF55120">
    <property type="entry name" value="Pseudouridine synthase"/>
    <property type="match status" value="1"/>
</dbReference>
<dbReference type="PANTHER" id="PTHR47683">
    <property type="entry name" value="PSEUDOURIDINE SYNTHASE FAMILY PROTEIN-RELATED"/>
    <property type="match status" value="1"/>
</dbReference>
<evidence type="ECO:0000259" key="11">
    <source>
        <dbReference type="SMART" id="SM00363"/>
    </source>
</evidence>
<evidence type="ECO:0000256" key="7">
    <source>
        <dbReference type="ARBA" id="ARBA00042843"/>
    </source>
</evidence>
<dbReference type="CDD" id="cd02555">
    <property type="entry name" value="PSSA_1"/>
    <property type="match status" value="1"/>
</dbReference>
<evidence type="ECO:0000256" key="9">
    <source>
        <dbReference type="ARBA" id="ARBA00043147"/>
    </source>
</evidence>
<proteinExistence type="predicted"/>
<comment type="catalytic activity">
    <reaction evidence="1">
        <text>uridine(35) in tRNA(Tyr) = pseudouridine(35) in tRNA(Tyr)</text>
        <dbReference type="Rhea" id="RHEA:60556"/>
        <dbReference type="Rhea" id="RHEA-COMP:15607"/>
        <dbReference type="Rhea" id="RHEA-COMP:15608"/>
        <dbReference type="ChEBI" id="CHEBI:65314"/>
        <dbReference type="ChEBI" id="CHEBI:65315"/>
    </reaction>
</comment>
<dbReference type="EC" id="5.4.99.21" evidence="3"/>
<comment type="catalytic activity">
    <reaction evidence="2">
        <text>uridine(2604) in 23S rRNA = pseudouridine(2604) in 23S rRNA</text>
        <dbReference type="Rhea" id="RHEA:38875"/>
        <dbReference type="Rhea" id="RHEA-COMP:10093"/>
        <dbReference type="Rhea" id="RHEA-COMP:10094"/>
        <dbReference type="ChEBI" id="CHEBI:65314"/>
        <dbReference type="ChEBI" id="CHEBI:65315"/>
        <dbReference type="EC" id="5.4.99.21"/>
    </reaction>
</comment>
<evidence type="ECO:0000256" key="3">
    <source>
        <dbReference type="ARBA" id="ARBA00038922"/>
    </source>
</evidence>
<organism evidence="12 13">
    <name type="scientific">Xanthomonas protegens</name>
    <dbReference type="NCBI Taxonomy" id="3380705"/>
    <lineage>
        <taxon>Bacteria</taxon>
        <taxon>Pseudomonadati</taxon>
        <taxon>Pseudomonadota</taxon>
        <taxon>Gammaproteobacteria</taxon>
        <taxon>Lysobacterales</taxon>
        <taxon>Lysobacteraceae</taxon>
        <taxon>Xanthomonas</taxon>
    </lineage>
</organism>
<dbReference type="RefSeq" id="WP_342073375.1">
    <property type="nucleotide sequence ID" value="NZ_JAQJCQ010000007.1"/>
</dbReference>
<dbReference type="PROSITE" id="PS50889">
    <property type="entry name" value="S4"/>
    <property type="match status" value="1"/>
</dbReference>
<evidence type="ECO:0000256" key="10">
    <source>
        <dbReference type="PROSITE-ProRule" id="PRU00182"/>
    </source>
</evidence>
<dbReference type="Proteomes" id="UP001486626">
    <property type="component" value="Unassembled WGS sequence"/>
</dbReference>
<evidence type="ECO:0000256" key="4">
    <source>
        <dbReference type="ARBA" id="ARBA00039989"/>
    </source>
</evidence>
<comment type="caution">
    <text evidence="12">The sequence shown here is derived from an EMBL/GenBank/DDBJ whole genome shotgun (WGS) entry which is preliminary data.</text>
</comment>
<evidence type="ECO:0000313" key="13">
    <source>
        <dbReference type="Proteomes" id="UP001486626"/>
    </source>
</evidence>
<dbReference type="SMART" id="SM00363">
    <property type="entry name" value="S4"/>
    <property type="match status" value="1"/>
</dbReference>
<evidence type="ECO:0000256" key="5">
    <source>
        <dbReference type="ARBA" id="ARBA00041420"/>
    </source>
</evidence>
<dbReference type="Pfam" id="PF01479">
    <property type="entry name" value="S4"/>
    <property type="match status" value="1"/>
</dbReference>
<sequence>MSAPSAPTRLDKYVAAMLPCSRSEAQQYIEGGWVGVDGVVVEEPQAAVTTQQVTLAADAQLGAIEPATLLLHKPAGMDLDAALALVRPDTRSALDTSEVRVLKRHFLRLNAPLPLESAASGLLVLSQDGRVLRRLTEDASAIEQEFVVEVRGELRPYGMLRLAHGLVYQQRSLPPCKVSWQNEDRLRFAIKHVQPGQLQAMCAEVGLEAISLRRLRIGRIPLGKLAPGEWRYLPGGERF</sequence>
<feature type="domain" description="RNA-binding S4" evidence="11">
    <location>
        <begin position="8"/>
        <end position="74"/>
    </location>
</feature>
<protein>
    <recommendedName>
        <fullName evidence="4">Dual-specificity RNA pseudouridine synthase RluF</fullName>
        <ecNumber evidence="3">5.4.99.21</ecNumber>
    </recommendedName>
    <alternativeName>
        <fullName evidence="6">23S rRNA pseudouridine(2604) synthase</fullName>
    </alternativeName>
    <alternativeName>
        <fullName evidence="8">Ribosomal large subunit pseudouridine synthase F</fullName>
    </alternativeName>
    <alternativeName>
        <fullName evidence="7">rRNA pseudouridylate synthase F</fullName>
    </alternativeName>
    <alternativeName>
        <fullName evidence="9">rRNA-uridine isomerase F</fullName>
    </alternativeName>
    <alternativeName>
        <fullName evidence="5">tRNA(Tyr) pseudouridine(35) synthase</fullName>
    </alternativeName>
</protein>